<dbReference type="Gene3D" id="1.50.10.10">
    <property type="match status" value="2"/>
</dbReference>
<evidence type="ECO:0000313" key="3">
    <source>
        <dbReference type="Proteomes" id="UP001589613"/>
    </source>
</evidence>
<feature type="chain" id="PRO_5045061237" evidence="1">
    <location>
        <begin position="24"/>
        <end position="441"/>
    </location>
</feature>
<dbReference type="PANTHER" id="PTHR31616">
    <property type="entry name" value="TREHALASE"/>
    <property type="match status" value="1"/>
</dbReference>
<organism evidence="2 3">
    <name type="scientific">Ornithinimicrobium kibberense</name>
    <dbReference type="NCBI Taxonomy" id="282060"/>
    <lineage>
        <taxon>Bacteria</taxon>
        <taxon>Bacillati</taxon>
        <taxon>Actinomycetota</taxon>
        <taxon>Actinomycetes</taxon>
        <taxon>Micrococcales</taxon>
        <taxon>Ornithinimicrobiaceae</taxon>
        <taxon>Ornithinimicrobium</taxon>
    </lineage>
</organism>
<sequence length="441" mass="46515">MRRRRRLVSAGLALLLGGGGALAWQEAHRQLPLHQEGVVRDVRGALVAVPVGAGAGEWLPLTGAPEDRWLEVTLLAARAAGDQAHLADGLLPPPDHPHGDMARAALRDLHTLTGPQGAAPGAVLAGASPAWRFVWPRDASFAAAALARTGHHAEALSVLLHLQELQGADGSFQARYLPDGSGEVPDGRPAQEDGPGWALWATRVLVEEWTAGPGQPDPSVLVGDLVARSAARLLHRIDPATGLPRPSPDYWERPEDELTLGVAATALMGLEAAAALERDGRVPDAAWASAGVDPGDLAPAAADLRRRVVDEFGPHYPPYAGGRPDAAVTFLLPPFLDEPVPGAEAARLRAQRAQARPAGGVAPGAGWRRDGVSWTPQTALQALAAREAGRHEEADRWLDWLDRHRTATGALPEKVLHDGSPAAVAPLAWTAALVLLTVERR</sequence>
<comment type="caution">
    <text evidence="2">The sequence shown here is derived from an EMBL/GenBank/DDBJ whole genome shotgun (WGS) entry which is preliminary data.</text>
</comment>
<dbReference type="GO" id="GO:0016787">
    <property type="term" value="F:hydrolase activity"/>
    <property type="evidence" value="ECO:0007669"/>
    <property type="project" value="UniProtKB-KW"/>
</dbReference>
<dbReference type="InterPro" id="IPR012341">
    <property type="entry name" value="6hp_glycosidase-like_sf"/>
</dbReference>
<proteinExistence type="predicted"/>
<protein>
    <submittedName>
        <fullName evidence="2">Glycoside hydrolase family 15</fullName>
    </submittedName>
</protein>
<dbReference type="RefSeq" id="WP_141337044.1">
    <property type="nucleotide sequence ID" value="NZ_JBHMAX010000015.1"/>
</dbReference>
<dbReference type="SUPFAM" id="SSF48208">
    <property type="entry name" value="Six-hairpin glycosidases"/>
    <property type="match status" value="1"/>
</dbReference>
<dbReference type="InterPro" id="IPR008928">
    <property type="entry name" value="6-hairpin_glycosidase_sf"/>
</dbReference>
<dbReference type="PANTHER" id="PTHR31616:SF13">
    <property type="entry name" value="GLUCAN 1,4-ALPHA-GLUCOSIDASE"/>
    <property type="match status" value="1"/>
</dbReference>
<keyword evidence="1" id="KW-0732">Signal</keyword>
<feature type="signal peptide" evidence="1">
    <location>
        <begin position="1"/>
        <end position="23"/>
    </location>
</feature>
<accession>A0ABV5V233</accession>
<dbReference type="EMBL" id="JBHMAX010000015">
    <property type="protein sequence ID" value="MFB9731859.1"/>
    <property type="molecule type" value="Genomic_DNA"/>
</dbReference>
<gene>
    <name evidence="2" type="ORF">ACFFN0_07375</name>
</gene>
<evidence type="ECO:0000313" key="2">
    <source>
        <dbReference type="EMBL" id="MFB9731859.1"/>
    </source>
</evidence>
<name>A0ABV5V233_9MICO</name>
<keyword evidence="3" id="KW-1185">Reference proteome</keyword>
<dbReference type="Proteomes" id="UP001589613">
    <property type="component" value="Unassembled WGS sequence"/>
</dbReference>
<evidence type="ECO:0000256" key="1">
    <source>
        <dbReference type="SAM" id="SignalP"/>
    </source>
</evidence>
<keyword evidence="2" id="KW-0378">Hydrolase</keyword>
<reference evidence="2 3" key="1">
    <citation type="submission" date="2024-09" db="EMBL/GenBank/DDBJ databases">
        <authorList>
            <person name="Sun Q."/>
            <person name="Mori K."/>
        </authorList>
    </citation>
    <scope>NUCLEOTIDE SEQUENCE [LARGE SCALE GENOMIC DNA]</scope>
    <source>
        <strain evidence="2 3">JCM 12763</strain>
    </source>
</reference>